<evidence type="ECO:0000259" key="1">
    <source>
        <dbReference type="Pfam" id="PF08955"/>
    </source>
</evidence>
<dbReference type="Proteomes" id="UP000186112">
    <property type="component" value="Unassembled WGS sequence"/>
</dbReference>
<proteinExistence type="predicted"/>
<dbReference type="AlphaFoldDB" id="A0A1U7M2W6"/>
<dbReference type="InterPro" id="IPR038117">
    <property type="entry name" value="BofC_C_sf"/>
</dbReference>
<dbReference type="InterPro" id="IPR015050">
    <property type="entry name" value="BofC_C"/>
</dbReference>
<name>A0A1U7M2W6_TISCR</name>
<accession>A0A1U7M2W6</accession>
<sequence>MKKNKFIIIFTISAGLFLLSFSLGYQLVMQKPNQKLISSETNKAKKTDKDIAIIKEEEKITPNTIVEERVLYKECGDLIINNKTPSTTIINMTKEEYDNHLMKESSFLRIISFSSNKIVLWGEKDFMCDKHFIIGEEDGKIAIFKIGPQGERVLDKIFEDYPVEMLMELDQEKIEKGIRIDSEEELSDVLENFIS</sequence>
<organism evidence="2 3">
    <name type="scientific">Tissierella creatinophila DSM 6911</name>
    <dbReference type="NCBI Taxonomy" id="1123403"/>
    <lineage>
        <taxon>Bacteria</taxon>
        <taxon>Bacillati</taxon>
        <taxon>Bacillota</taxon>
        <taxon>Tissierellia</taxon>
        <taxon>Tissierellales</taxon>
        <taxon>Tissierellaceae</taxon>
        <taxon>Tissierella</taxon>
    </lineage>
</organism>
<protein>
    <recommendedName>
        <fullName evidence="1">Bypass of forespore C C-terminal domain-containing protein</fullName>
    </recommendedName>
</protein>
<keyword evidence="3" id="KW-1185">Reference proteome</keyword>
<comment type="caution">
    <text evidence="2">The sequence shown here is derived from an EMBL/GenBank/DDBJ whole genome shotgun (WGS) entry which is preliminary data.</text>
</comment>
<dbReference type="EMBL" id="LTDM01000064">
    <property type="protein sequence ID" value="OLS01663.1"/>
    <property type="molecule type" value="Genomic_DNA"/>
</dbReference>
<reference evidence="2 3" key="1">
    <citation type="submission" date="2016-02" db="EMBL/GenBank/DDBJ databases">
        <title>Genome sequence of Tissierella creatinophila DSM 6911.</title>
        <authorList>
            <person name="Poehlein A."/>
            <person name="Daniel R."/>
        </authorList>
    </citation>
    <scope>NUCLEOTIDE SEQUENCE [LARGE SCALE GENOMIC DNA]</scope>
    <source>
        <strain evidence="2 3">DSM 6911</strain>
    </source>
</reference>
<dbReference type="RefSeq" id="WP_075728117.1">
    <property type="nucleotide sequence ID" value="NZ_LTDM01000064.1"/>
</dbReference>
<dbReference type="OrthoDB" id="2082016at2"/>
<gene>
    <name evidence="2" type="ORF">TICRE_22630</name>
</gene>
<dbReference type="Gene3D" id="3.30.70.1740">
    <property type="entry name" value="Bypass-of-forespore C, C-terminal domain"/>
    <property type="match status" value="1"/>
</dbReference>
<feature type="domain" description="Bypass of forespore C C-terminal" evidence="1">
    <location>
        <begin position="136"/>
        <end position="193"/>
    </location>
</feature>
<evidence type="ECO:0000313" key="2">
    <source>
        <dbReference type="EMBL" id="OLS01663.1"/>
    </source>
</evidence>
<evidence type="ECO:0000313" key="3">
    <source>
        <dbReference type="Proteomes" id="UP000186112"/>
    </source>
</evidence>
<dbReference type="Pfam" id="PF08955">
    <property type="entry name" value="BofC_C"/>
    <property type="match status" value="1"/>
</dbReference>